<evidence type="ECO:0000313" key="4">
    <source>
        <dbReference type="EMBL" id="QUO43183.1"/>
    </source>
</evidence>
<dbReference type="RefSeq" id="WP_198829661.1">
    <property type="nucleotide sequence ID" value="NZ_CP066308.1"/>
</dbReference>
<reference evidence="4" key="2">
    <citation type="submission" date="2021-04" db="EMBL/GenBank/DDBJ databases">
        <title>Brevibacillus composti FJAT-54423, complete genome.</title>
        <authorList>
            <person name="Tang R."/>
        </authorList>
    </citation>
    <scope>NUCLEOTIDE SEQUENCE</scope>
    <source>
        <strain evidence="4">FJAT-54424</strain>
    </source>
</reference>
<feature type="transmembrane region" description="Helical" evidence="2">
    <location>
        <begin position="36"/>
        <end position="54"/>
    </location>
</feature>
<gene>
    <name evidence="3" type="ORF">JD108_09955</name>
    <name evidence="4" type="ORF">KDJ56_09650</name>
</gene>
<organism evidence="3 5">
    <name type="scientific">Brevibacillus composti</name>
    <dbReference type="NCBI Taxonomy" id="2796470"/>
    <lineage>
        <taxon>Bacteria</taxon>
        <taxon>Bacillati</taxon>
        <taxon>Bacillota</taxon>
        <taxon>Bacilli</taxon>
        <taxon>Bacillales</taxon>
        <taxon>Paenibacillaceae</taxon>
        <taxon>Brevibacillus</taxon>
    </lineage>
</organism>
<dbReference type="EMBL" id="CP066308">
    <property type="protein sequence ID" value="QQE76154.1"/>
    <property type="molecule type" value="Genomic_DNA"/>
</dbReference>
<dbReference type="EMBL" id="CP073708">
    <property type="protein sequence ID" value="QUO43183.1"/>
    <property type="molecule type" value="Genomic_DNA"/>
</dbReference>
<name>A0A7T5JQB5_9BACL</name>
<keyword evidence="2" id="KW-0812">Transmembrane</keyword>
<evidence type="ECO:0000256" key="1">
    <source>
        <dbReference type="SAM" id="MobiDB-lite"/>
    </source>
</evidence>
<evidence type="ECO:0000256" key="2">
    <source>
        <dbReference type="SAM" id="Phobius"/>
    </source>
</evidence>
<keyword evidence="2" id="KW-1133">Transmembrane helix</keyword>
<dbReference type="KEGG" id="bcop:JD108_09955"/>
<evidence type="ECO:0000313" key="3">
    <source>
        <dbReference type="EMBL" id="QQE76154.1"/>
    </source>
</evidence>
<feature type="transmembrane region" description="Helical" evidence="2">
    <location>
        <begin position="12"/>
        <end position="30"/>
    </location>
</feature>
<protein>
    <submittedName>
        <fullName evidence="3">Uncharacterized protein</fullName>
    </submittedName>
</protein>
<keyword evidence="2" id="KW-0472">Membrane</keyword>
<evidence type="ECO:0000313" key="6">
    <source>
        <dbReference type="Proteomes" id="UP000677234"/>
    </source>
</evidence>
<sequence length="128" mass="13630">MVGTMWVNTGIGALASVITLVTALSGNVWLVSLERAGYAFILFFLAAFPIRWLVAKIMGSSERTEAAAPANVGSPADAAGGPVPSAEEDQDSDEEEGFTPLALDQFRRVTPNYDPTTVADVVRRLTDE</sequence>
<keyword evidence="6" id="KW-1185">Reference proteome</keyword>
<evidence type="ECO:0000313" key="5">
    <source>
        <dbReference type="Proteomes" id="UP000595847"/>
    </source>
</evidence>
<reference evidence="3 5" key="1">
    <citation type="submission" date="2020-12" db="EMBL/GenBank/DDBJ databases">
        <title>strain FJAT-54423T represents a novel species of the genus Brevibacillus.</title>
        <authorList>
            <person name="Tang R."/>
        </authorList>
    </citation>
    <scope>NUCLEOTIDE SEQUENCE [LARGE SCALE GENOMIC DNA]</scope>
    <source>
        <strain evidence="3 5">FJAT-54423</strain>
    </source>
</reference>
<dbReference type="Proteomes" id="UP000595847">
    <property type="component" value="Chromosome"/>
</dbReference>
<feature type="region of interest" description="Disordered" evidence="1">
    <location>
        <begin position="65"/>
        <end position="97"/>
    </location>
</feature>
<accession>A0A7T5JQB5</accession>
<feature type="compositionally biased region" description="Acidic residues" evidence="1">
    <location>
        <begin position="86"/>
        <end position="97"/>
    </location>
</feature>
<dbReference type="Proteomes" id="UP000677234">
    <property type="component" value="Chromosome"/>
</dbReference>
<dbReference type="AlphaFoldDB" id="A0A7T5JQB5"/>
<proteinExistence type="predicted"/>